<dbReference type="PANTHER" id="PTHR22916">
    <property type="entry name" value="GLYCOSYLTRANSFERASE"/>
    <property type="match status" value="1"/>
</dbReference>
<dbReference type="SUPFAM" id="SSF53448">
    <property type="entry name" value="Nucleotide-diphospho-sugar transferases"/>
    <property type="match status" value="1"/>
</dbReference>
<comment type="caution">
    <text evidence="2">The sequence shown here is derived from an EMBL/GenBank/DDBJ whole genome shotgun (WGS) entry which is preliminary data.</text>
</comment>
<evidence type="ECO:0000259" key="1">
    <source>
        <dbReference type="Pfam" id="PF00535"/>
    </source>
</evidence>
<dbReference type="Proteomes" id="UP000602759">
    <property type="component" value="Unassembled WGS sequence"/>
</dbReference>
<accession>A0ABR7YRB0</accession>
<evidence type="ECO:0000313" key="3">
    <source>
        <dbReference type="Proteomes" id="UP000602759"/>
    </source>
</evidence>
<proteinExistence type="predicted"/>
<dbReference type="RefSeq" id="WP_190994774.1">
    <property type="nucleotide sequence ID" value="NZ_JACOIK010000009.1"/>
</dbReference>
<dbReference type="InterPro" id="IPR029044">
    <property type="entry name" value="Nucleotide-diphossugar_trans"/>
</dbReference>
<keyword evidence="3" id="KW-1185">Reference proteome</keyword>
<dbReference type="EMBL" id="JACOIK010000009">
    <property type="protein sequence ID" value="MBD1433819.1"/>
    <property type="molecule type" value="Genomic_DNA"/>
</dbReference>
<evidence type="ECO:0000313" key="2">
    <source>
        <dbReference type="EMBL" id="MBD1433819.1"/>
    </source>
</evidence>
<sequence>MKKPKISIVIANYNNGFFFPDCYNSLVNQTSRDWEAIVLDDCSTDNSEDIILRLIKDDPRFHFHRNEKNIGYQRTLLKGIALSRSSIFARLDPDDALALHAIQVSLKAHEDHPEAGLVYSNFVFCNEELHPREVHQGQQITDLDNKYLNFLGEISHFASFKKNFYDLTTGIDPFIKRAEDKDIYMKMCEVAPVKYIDEDIYLYRVHQRGVSGGDNQEKALFWHWVAIIKMAQRRGIDIEDLFVENYVPRSVMENKLNRIKRSKWAKLGAKLGLFKAYRNI</sequence>
<organism evidence="2 3">
    <name type="scientific">Sphingobacterium micropteri</name>
    <dbReference type="NCBI Taxonomy" id="2763501"/>
    <lineage>
        <taxon>Bacteria</taxon>
        <taxon>Pseudomonadati</taxon>
        <taxon>Bacteroidota</taxon>
        <taxon>Sphingobacteriia</taxon>
        <taxon>Sphingobacteriales</taxon>
        <taxon>Sphingobacteriaceae</taxon>
        <taxon>Sphingobacterium</taxon>
    </lineage>
</organism>
<dbReference type="Pfam" id="PF00535">
    <property type="entry name" value="Glycos_transf_2"/>
    <property type="match status" value="1"/>
</dbReference>
<feature type="domain" description="Glycosyltransferase 2-like" evidence="1">
    <location>
        <begin position="7"/>
        <end position="165"/>
    </location>
</feature>
<dbReference type="Gene3D" id="3.90.550.10">
    <property type="entry name" value="Spore Coat Polysaccharide Biosynthesis Protein SpsA, Chain A"/>
    <property type="match status" value="1"/>
</dbReference>
<dbReference type="CDD" id="cd00761">
    <property type="entry name" value="Glyco_tranf_GTA_type"/>
    <property type="match status" value="1"/>
</dbReference>
<gene>
    <name evidence="2" type="ORF">H8B06_13360</name>
</gene>
<dbReference type="PANTHER" id="PTHR22916:SF3">
    <property type="entry name" value="UDP-GLCNAC:BETAGAL BETA-1,3-N-ACETYLGLUCOSAMINYLTRANSFERASE-LIKE PROTEIN 1"/>
    <property type="match status" value="1"/>
</dbReference>
<protein>
    <submittedName>
        <fullName evidence="2">Glycosyltransferase family 2 protein</fullName>
    </submittedName>
</protein>
<reference evidence="2 3" key="1">
    <citation type="submission" date="2020-08" db="EMBL/GenBank/DDBJ databases">
        <title>Sphingobacterium sp. DN00404 isolated from aquaculture water.</title>
        <authorList>
            <person name="Zhang M."/>
        </authorList>
    </citation>
    <scope>NUCLEOTIDE SEQUENCE [LARGE SCALE GENOMIC DNA]</scope>
    <source>
        <strain evidence="2 3">DN00404</strain>
    </source>
</reference>
<dbReference type="InterPro" id="IPR001173">
    <property type="entry name" value="Glyco_trans_2-like"/>
</dbReference>
<name>A0ABR7YRB0_9SPHI</name>